<feature type="domain" description="Peptidase M16 C-terminal" evidence="4">
    <location>
        <begin position="168"/>
        <end position="341"/>
    </location>
</feature>
<dbReference type="PANTHER" id="PTHR11851:SF49">
    <property type="entry name" value="MITOCHONDRIAL-PROCESSING PEPTIDASE SUBUNIT ALPHA"/>
    <property type="match status" value="1"/>
</dbReference>
<dbReference type="InterPro" id="IPR050361">
    <property type="entry name" value="MPP/UQCRC_Complex"/>
</dbReference>
<dbReference type="InterPro" id="IPR011249">
    <property type="entry name" value="Metalloenz_LuxS/M16"/>
</dbReference>
<evidence type="ECO:0000256" key="1">
    <source>
        <dbReference type="ARBA" id="ARBA00007261"/>
    </source>
</evidence>
<evidence type="ECO:0000313" key="6">
    <source>
        <dbReference type="Proteomes" id="UP000178109"/>
    </source>
</evidence>
<dbReference type="Proteomes" id="UP000178109">
    <property type="component" value="Unassembled WGS sequence"/>
</dbReference>
<dbReference type="InterPro" id="IPR007863">
    <property type="entry name" value="Peptidase_M16_C"/>
</dbReference>
<evidence type="ECO:0000256" key="2">
    <source>
        <dbReference type="RuleBase" id="RU004447"/>
    </source>
</evidence>
<dbReference type="PROSITE" id="PS00143">
    <property type="entry name" value="INSULINASE"/>
    <property type="match status" value="1"/>
</dbReference>
<dbReference type="AlphaFoldDB" id="A0A1G2BQL8"/>
<organism evidence="5 6">
    <name type="scientific">Candidatus Komeilibacteria bacterium RIFCSPLOWO2_02_FULL_48_11</name>
    <dbReference type="NCBI Taxonomy" id="1798553"/>
    <lineage>
        <taxon>Bacteria</taxon>
        <taxon>Candidatus Komeiliibacteriota</taxon>
    </lineage>
</organism>
<dbReference type="Pfam" id="PF00675">
    <property type="entry name" value="Peptidase_M16"/>
    <property type="match status" value="1"/>
</dbReference>
<accession>A0A1G2BQL8</accession>
<dbReference type="GO" id="GO:0006508">
    <property type="term" value="P:proteolysis"/>
    <property type="evidence" value="ECO:0007669"/>
    <property type="project" value="InterPro"/>
</dbReference>
<evidence type="ECO:0000259" key="4">
    <source>
        <dbReference type="Pfam" id="PF05193"/>
    </source>
</evidence>
<proteinExistence type="inferred from homology"/>
<protein>
    <recommendedName>
        <fullName evidence="7">Peptidase M16</fullName>
    </recommendedName>
</protein>
<dbReference type="STRING" id="1798553.A3H70_04035"/>
<dbReference type="InterPro" id="IPR001431">
    <property type="entry name" value="Pept_M16_Zn_BS"/>
</dbReference>
<reference evidence="5 6" key="1">
    <citation type="journal article" date="2016" name="Nat. Commun.">
        <title>Thousands of microbial genomes shed light on interconnected biogeochemical processes in an aquifer system.</title>
        <authorList>
            <person name="Anantharaman K."/>
            <person name="Brown C.T."/>
            <person name="Hug L.A."/>
            <person name="Sharon I."/>
            <person name="Castelle C.J."/>
            <person name="Probst A.J."/>
            <person name="Thomas B.C."/>
            <person name="Singh A."/>
            <person name="Wilkins M.J."/>
            <person name="Karaoz U."/>
            <person name="Brodie E.L."/>
            <person name="Williams K.H."/>
            <person name="Hubbard S.S."/>
            <person name="Banfield J.F."/>
        </authorList>
    </citation>
    <scope>NUCLEOTIDE SEQUENCE [LARGE SCALE GENOMIC DNA]</scope>
</reference>
<dbReference type="GO" id="GO:0046872">
    <property type="term" value="F:metal ion binding"/>
    <property type="evidence" value="ECO:0007669"/>
    <property type="project" value="InterPro"/>
</dbReference>
<dbReference type="InterPro" id="IPR011765">
    <property type="entry name" value="Pept_M16_N"/>
</dbReference>
<dbReference type="PANTHER" id="PTHR11851">
    <property type="entry name" value="METALLOPROTEASE"/>
    <property type="match status" value="1"/>
</dbReference>
<dbReference type="Pfam" id="PF05193">
    <property type="entry name" value="Peptidase_M16_C"/>
    <property type="match status" value="1"/>
</dbReference>
<dbReference type="GO" id="GO:0004222">
    <property type="term" value="F:metalloendopeptidase activity"/>
    <property type="evidence" value="ECO:0007669"/>
    <property type="project" value="InterPro"/>
</dbReference>
<sequence length="422" mass="47203">MFTQHRLSNSIRIILAPHDETRAVSLLVLIRVGSRSEEPGQSGVSHFLEHLMFKGTARRPSTLVISQELDSVGAEYNAFTAKDQTGYYIKSASANLELAADMLSDMLSNSLFVAEEVERERGTILEEINMYEDNPMAKVENFFDEDFFGPGTPLGRYVIGVPRTVRAITREQIVNYWRQHYVGENIVISLSGNFKPERALAMLARKFGSLPAGRFNSVKKARLLPRRPQLAAHYKKTNQGHMVLGFSGVPYNHKDREALGLLAIILGGNMSSRLFISVRERLGLCYFIRAQAESYEDTGTFSIQAGLDLGKVGQALKAIAIELKSVKQGGVNKEELAKAKQYIKGKTDLSLEESLDVASFYGKQVLFHRQVLTPEQALKRVMAVTKSDIARLAKKALDKRQLNLVMLSPFKSLNRFAKFLDI</sequence>
<dbReference type="Gene3D" id="3.30.830.10">
    <property type="entry name" value="Metalloenzyme, LuxS/M16 peptidase-like"/>
    <property type="match status" value="2"/>
</dbReference>
<comment type="caution">
    <text evidence="5">The sequence shown here is derived from an EMBL/GenBank/DDBJ whole genome shotgun (WGS) entry which is preliminary data.</text>
</comment>
<gene>
    <name evidence="5" type="ORF">A3H70_04035</name>
</gene>
<comment type="similarity">
    <text evidence="1 2">Belongs to the peptidase M16 family.</text>
</comment>
<evidence type="ECO:0008006" key="7">
    <source>
        <dbReference type="Google" id="ProtNLM"/>
    </source>
</evidence>
<evidence type="ECO:0000313" key="5">
    <source>
        <dbReference type="EMBL" id="OGY90869.1"/>
    </source>
</evidence>
<dbReference type="EMBL" id="MHKO01000059">
    <property type="protein sequence ID" value="OGY90869.1"/>
    <property type="molecule type" value="Genomic_DNA"/>
</dbReference>
<evidence type="ECO:0000259" key="3">
    <source>
        <dbReference type="Pfam" id="PF00675"/>
    </source>
</evidence>
<name>A0A1G2BQL8_9BACT</name>
<feature type="domain" description="Peptidase M16 N-terminal" evidence="3">
    <location>
        <begin position="15"/>
        <end position="148"/>
    </location>
</feature>
<dbReference type="SUPFAM" id="SSF63411">
    <property type="entry name" value="LuxS/MPP-like metallohydrolase"/>
    <property type="match status" value="2"/>
</dbReference>